<comment type="caution">
    <text evidence="2">The sequence shown here is derived from an EMBL/GenBank/DDBJ whole genome shotgun (WGS) entry which is preliminary data.</text>
</comment>
<keyword evidence="2" id="KW-0378">Hydrolase</keyword>
<gene>
    <name evidence="1" type="ORF">KO481_13420</name>
    <name evidence="2" type="ORF">KO481_29490</name>
</gene>
<dbReference type="Proteomes" id="UP000733379">
    <property type="component" value="Unassembled WGS sequence"/>
</dbReference>
<dbReference type="EMBL" id="JAHKNI010000004">
    <property type="protein sequence ID" value="MBU3062518.1"/>
    <property type="molecule type" value="Genomic_DNA"/>
</dbReference>
<evidence type="ECO:0000313" key="2">
    <source>
        <dbReference type="EMBL" id="MBU3065648.1"/>
    </source>
</evidence>
<dbReference type="RefSeq" id="WP_215917442.1">
    <property type="nucleotide sequence ID" value="NZ_JAHKNI010000004.1"/>
</dbReference>
<reference evidence="2 3" key="1">
    <citation type="submission" date="2021-06" db="EMBL/GenBank/DDBJ databases">
        <title>Actinomycetes sequencing.</title>
        <authorList>
            <person name="Shan Q."/>
        </authorList>
    </citation>
    <scope>NUCLEOTIDE SEQUENCE [LARGE SCALE GENOMIC DNA]</scope>
    <source>
        <strain evidence="2 3">NEAU-G5</strain>
    </source>
</reference>
<protein>
    <submittedName>
        <fullName evidence="2">Alpha/beta hydrolase</fullName>
    </submittedName>
</protein>
<dbReference type="Gene3D" id="3.40.50.1820">
    <property type="entry name" value="alpha/beta hydrolase"/>
    <property type="match status" value="1"/>
</dbReference>
<sequence length="239" mass="26049">MSESDDIKVERQDDFDIYRPADREGSLPAVMFVHGPAPAGRRPRESPFFAGYGRLLAGRGLAAVVPDVRYQGLDDWPPNTMWPPRVDWSGTAKWLAAVVDRIRQQPGIDSDRIAIWAFSGGGMLTGSWLAESPTWLQCLALTYPVLGDQTPDSTAPAPSDLVRPGRPIVLTRVGRERPEIQATVDRFLAHAEQVGSAVEVIDVPEAGHGFDATVPELKSCQPVLSAADFVTQHLTAQPM</sequence>
<name>A0ABS6B681_9NOCA</name>
<accession>A0ABS6B681</accession>
<dbReference type="GO" id="GO:0016787">
    <property type="term" value="F:hydrolase activity"/>
    <property type="evidence" value="ECO:0007669"/>
    <property type="project" value="UniProtKB-KW"/>
</dbReference>
<dbReference type="SUPFAM" id="SSF53474">
    <property type="entry name" value="alpha/beta-Hydrolases"/>
    <property type="match status" value="1"/>
</dbReference>
<evidence type="ECO:0000313" key="3">
    <source>
        <dbReference type="Proteomes" id="UP000733379"/>
    </source>
</evidence>
<proteinExistence type="predicted"/>
<dbReference type="InterPro" id="IPR029058">
    <property type="entry name" value="AB_hydrolase_fold"/>
</dbReference>
<evidence type="ECO:0000313" key="1">
    <source>
        <dbReference type="EMBL" id="MBU3062518.1"/>
    </source>
</evidence>
<keyword evidence="3" id="KW-1185">Reference proteome</keyword>
<organism evidence="2 3">
    <name type="scientific">Nocardia albiluteola</name>
    <dbReference type="NCBI Taxonomy" id="2842303"/>
    <lineage>
        <taxon>Bacteria</taxon>
        <taxon>Bacillati</taxon>
        <taxon>Actinomycetota</taxon>
        <taxon>Actinomycetes</taxon>
        <taxon>Mycobacteriales</taxon>
        <taxon>Nocardiaceae</taxon>
        <taxon>Nocardia</taxon>
    </lineage>
</organism>
<dbReference type="EMBL" id="JAHKNI010000011">
    <property type="protein sequence ID" value="MBU3065648.1"/>
    <property type="molecule type" value="Genomic_DNA"/>
</dbReference>